<evidence type="ECO:0000313" key="1">
    <source>
        <dbReference type="EMBL" id="MDP9766586.1"/>
    </source>
</evidence>
<evidence type="ECO:0008006" key="3">
    <source>
        <dbReference type="Google" id="ProtNLM"/>
    </source>
</evidence>
<reference evidence="1 2" key="1">
    <citation type="submission" date="2023-07" db="EMBL/GenBank/DDBJ databases">
        <title>Genomic Encyclopedia of Type Strains, Phase IV (KMG-IV): sequencing the most valuable type-strain genomes for metagenomic binning, comparative biology and taxonomic classification.</title>
        <authorList>
            <person name="Goeker M."/>
        </authorList>
    </citation>
    <scope>NUCLEOTIDE SEQUENCE [LARGE SCALE GENOMIC DNA]</scope>
    <source>
        <strain evidence="1 2">NIO-1023</strain>
    </source>
</reference>
<dbReference type="Proteomes" id="UP001232163">
    <property type="component" value="Unassembled WGS sequence"/>
</dbReference>
<comment type="caution">
    <text evidence="1">The sequence shown here is derived from an EMBL/GenBank/DDBJ whole genome shotgun (WGS) entry which is preliminary data.</text>
</comment>
<organism evidence="1 2">
    <name type="scientific">Deinococcus enclensis</name>
    <dbReference type="NCBI Taxonomy" id="1049582"/>
    <lineage>
        <taxon>Bacteria</taxon>
        <taxon>Thermotogati</taxon>
        <taxon>Deinococcota</taxon>
        <taxon>Deinococci</taxon>
        <taxon>Deinococcales</taxon>
        <taxon>Deinococcaceae</taxon>
        <taxon>Deinococcus</taxon>
    </lineage>
</organism>
<accession>A0ABT9MJE0</accession>
<dbReference type="RefSeq" id="WP_307470008.1">
    <property type="nucleotide sequence ID" value="NZ_JAURUR010000036.1"/>
</dbReference>
<evidence type="ECO:0000313" key="2">
    <source>
        <dbReference type="Proteomes" id="UP001232163"/>
    </source>
</evidence>
<gene>
    <name evidence="1" type="ORF">QO006_004053</name>
</gene>
<dbReference type="EMBL" id="JAURUR010000036">
    <property type="protein sequence ID" value="MDP9766586.1"/>
    <property type="molecule type" value="Genomic_DNA"/>
</dbReference>
<proteinExistence type="predicted"/>
<keyword evidence="2" id="KW-1185">Reference proteome</keyword>
<name>A0ABT9MJE0_9DEIO</name>
<protein>
    <recommendedName>
        <fullName evidence="3">Chemotaxis protein CheW</fullName>
    </recommendedName>
</protein>
<sequence>MTTPHASPTSVWARDLLGASVIATQAPVAQVTGLVVTPAGDVAALQVEPRPDGTPPADQAAALLLPFDAALGYAPGEVRVVSADDVVPAFKLPTLLGHLTARRSDLLGAPVLTPDGRCLGFLWDALLDCATGALLQYRIGSAPQPSGSARSVLTGGHLCRAAQGGFTLPEPYAALVDDLINAPPDLA</sequence>